<comment type="catalytic activity">
    <reaction evidence="1">
        <text>ATP + protein L-histidine = ADP + protein N-phospho-L-histidine.</text>
        <dbReference type="EC" id="2.7.13.3"/>
    </reaction>
</comment>
<evidence type="ECO:0000256" key="8">
    <source>
        <dbReference type="ARBA" id="ARBA00023012"/>
    </source>
</evidence>
<evidence type="ECO:0000256" key="6">
    <source>
        <dbReference type="ARBA" id="ARBA00022777"/>
    </source>
</evidence>
<dbReference type="InterPro" id="IPR004358">
    <property type="entry name" value="Sig_transdc_His_kin-like_C"/>
</dbReference>
<dbReference type="Gene3D" id="3.30.565.10">
    <property type="entry name" value="Histidine kinase-like ATPase, C-terminal domain"/>
    <property type="match status" value="1"/>
</dbReference>
<feature type="modified residue" description="4-aspartylphosphate" evidence="12">
    <location>
        <position position="1176"/>
    </location>
</feature>
<evidence type="ECO:0000259" key="15">
    <source>
        <dbReference type="PROSITE" id="PS50110"/>
    </source>
</evidence>
<dbReference type="Pfam" id="PF00072">
    <property type="entry name" value="Response_reg"/>
    <property type="match status" value="1"/>
</dbReference>
<dbReference type="Gene3D" id="2.130.10.10">
    <property type="entry name" value="YVTN repeat-like/Quinoprotein amine dehydrogenase"/>
    <property type="match status" value="3"/>
</dbReference>
<dbReference type="FunFam" id="2.60.40.10:FF:000791">
    <property type="entry name" value="Two-component system sensor histidine kinase/response regulator"/>
    <property type="match status" value="1"/>
</dbReference>
<dbReference type="CDD" id="cd17574">
    <property type="entry name" value="REC_OmpR"/>
    <property type="match status" value="1"/>
</dbReference>
<accession>A0A939GA97</accession>
<keyword evidence="11" id="KW-0804">Transcription</keyword>
<keyword evidence="7" id="KW-0067">ATP-binding</keyword>
<dbReference type="SUPFAM" id="SSF63829">
    <property type="entry name" value="Calcium-dependent phosphotriesterase"/>
    <property type="match status" value="2"/>
</dbReference>
<dbReference type="Gene3D" id="1.10.10.60">
    <property type="entry name" value="Homeodomain-like"/>
    <property type="match status" value="1"/>
</dbReference>
<dbReference type="FunFam" id="1.10.287.130:FF:000045">
    <property type="entry name" value="Two-component system sensor histidine kinase/response regulator"/>
    <property type="match status" value="1"/>
</dbReference>
<dbReference type="InterPro" id="IPR018060">
    <property type="entry name" value="HTH_AraC"/>
</dbReference>
<evidence type="ECO:0000256" key="2">
    <source>
        <dbReference type="ARBA" id="ARBA00012438"/>
    </source>
</evidence>
<dbReference type="GO" id="GO:0000155">
    <property type="term" value="F:phosphorelay sensor kinase activity"/>
    <property type="evidence" value="ECO:0007669"/>
    <property type="project" value="InterPro"/>
</dbReference>
<dbReference type="Proteomes" id="UP000664795">
    <property type="component" value="Unassembled WGS sequence"/>
</dbReference>
<dbReference type="InterPro" id="IPR003594">
    <property type="entry name" value="HATPase_dom"/>
</dbReference>
<evidence type="ECO:0000256" key="1">
    <source>
        <dbReference type="ARBA" id="ARBA00000085"/>
    </source>
</evidence>
<dbReference type="SMART" id="SM00448">
    <property type="entry name" value="REC"/>
    <property type="match status" value="1"/>
</dbReference>
<dbReference type="InterPro" id="IPR015943">
    <property type="entry name" value="WD40/YVTN_repeat-like_dom_sf"/>
</dbReference>
<keyword evidence="9" id="KW-0805">Transcription regulation</keyword>
<evidence type="ECO:0000259" key="13">
    <source>
        <dbReference type="PROSITE" id="PS01124"/>
    </source>
</evidence>
<dbReference type="InterPro" id="IPR011123">
    <property type="entry name" value="Y_Y_Y"/>
</dbReference>
<dbReference type="PANTHER" id="PTHR43547">
    <property type="entry name" value="TWO-COMPONENT HISTIDINE KINASE"/>
    <property type="match status" value="1"/>
</dbReference>
<evidence type="ECO:0000256" key="11">
    <source>
        <dbReference type="ARBA" id="ARBA00023163"/>
    </source>
</evidence>
<keyword evidence="6" id="KW-0418">Kinase</keyword>
<dbReference type="SUPFAM" id="SSF46689">
    <property type="entry name" value="Homeodomain-like"/>
    <property type="match status" value="1"/>
</dbReference>
<dbReference type="Pfam" id="PF00512">
    <property type="entry name" value="HisKA"/>
    <property type="match status" value="1"/>
</dbReference>
<dbReference type="SUPFAM" id="SSF55874">
    <property type="entry name" value="ATPase domain of HSP90 chaperone/DNA topoisomerase II/histidine kinase"/>
    <property type="match status" value="1"/>
</dbReference>
<dbReference type="Pfam" id="PF02518">
    <property type="entry name" value="HATPase_c"/>
    <property type="match status" value="1"/>
</dbReference>
<dbReference type="Gene3D" id="1.10.287.130">
    <property type="match status" value="1"/>
</dbReference>
<keyword evidence="10" id="KW-0238">DNA-binding</keyword>
<name>A0A939GA97_9BACT</name>
<dbReference type="PROSITE" id="PS00041">
    <property type="entry name" value="HTH_ARAC_FAMILY_1"/>
    <property type="match status" value="1"/>
</dbReference>
<dbReference type="InterPro" id="IPR018062">
    <property type="entry name" value="HTH_AraC-typ_CS"/>
</dbReference>
<dbReference type="InterPro" id="IPR011006">
    <property type="entry name" value="CheY-like_superfamily"/>
</dbReference>
<keyword evidence="4" id="KW-0808">Transferase</keyword>
<evidence type="ECO:0000256" key="5">
    <source>
        <dbReference type="ARBA" id="ARBA00022741"/>
    </source>
</evidence>
<dbReference type="Pfam" id="PF07495">
    <property type="entry name" value="Y_Y_Y"/>
    <property type="match status" value="1"/>
</dbReference>
<dbReference type="Gene3D" id="3.40.50.2300">
    <property type="match status" value="1"/>
</dbReference>
<dbReference type="GO" id="GO:0003700">
    <property type="term" value="F:DNA-binding transcription factor activity"/>
    <property type="evidence" value="ECO:0007669"/>
    <property type="project" value="InterPro"/>
</dbReference>
<dbReference type="Pfam" id="PF07494">
    <property type="entry name" value="Reg_prop"/>
    <property type="match status" value="6"/>
</dbReference>
<evidence type="ECO:0000256" key="7">
    <source>
        <dbReference type="ARBA" id="ARBA00022840"/>
    </source>
</evidence>
<dbReference type="EC" id="2.7.13.3" evidence="2"/>
<dbReference type="GO" id="GO:0043565">
    <property type="term" value="F:sequence-specific DNA binding"/>
    <property type="evidence" value="ECO:0007669"/>
    <property type="project" value="InterPro"/>
</dbReference>
<feature type="domain" description="HTH araC/xylS-type" evidence="13">
    <location>
        <begin position="1275"/>
        <end position="1374"/>
    </location>
</feature>
<evidence type="ECO:0000313" key="16">
    <source>
        <dbReference type="EMBL" id="MBO0933875.1"/>
    </source>
</evidence>
<evidence type="ECO:0000256" key="9">
    <source>
        <dbReference type="ARBA" id="ARBA00023015"/>
    </source>
</evidence>
<dbReference type="InterPro" id="IPR001789">
    <property type="entry name" value="Sig_transdc_resp-reg_receiver"/>
</dbReference>
<organism evidence="16 17">
    <name type="scientific">Fibrella aquatilis</name>
    <dbReference type="NCBI Taxonomy" id="2817059"/>
    <lineage>
        <taxon>Bacteria</taxon>
        <taxon>Pseudomonadati</taxon>
        <taxon>Bacteroidota</taxon>
        <taxon>Cytophagia</taxon>
        <taxon>Cytophagales</taxon>
        <taxon>Spirosomataceae</taxon>
        <taxon>Fibrella</taxon>
    </lineage>
</organism>
<keyword evidence="8" id="KW-0902">Two-component regulatory system</keyword>
<dbReference type="PROSITE" id="PS50110">
    <property type="entry name" value="RESPONSE_REGULATORY"/>
    <property type="match status" value="1"/>
</dbReference>
<dbReference type="SMART" id="SM00388">
    <property type="entry name" value="HisKA"/>
    <property type="match status" value="1"/>
</dbReference>
<evidence type="ECO:0000256" key="10">
    <source>
        <dbReference type="ARBA" id="ARBA00023125"/>
    </source>
</evidence>
<reference evidence="16 17" key="1">
    <citation type="submission" date="2021-03" db="EMBL/GenBank/DDBJ databases">
        <title>Fibrella sp. HMF5036 genome sequencing and assembly.</title>
        <authorList>
            <person name="Kang H."/>
            <person name="Kim H."/>
            <person name="Bae S."/>
            <person name="Joh K."/>
        </authorList>
    </citation>
    <scope>NUCLEOTIDE SEQUENCE [LARGE SCALE GENOMIC DNA]</scope>
    <source>
        <strain evidence="16 17">HMF5036</strain>
    </source>
</reference>
<dbReference type="EMBL" id="JAFMYU010000023">
    <property type="protein sequence ID" value="MBO0933875.1"/>
    <property type="molecule type" value="Genomic_DNA"/>
</dbReference>
<feature type="domain" description="Histidine kinase" evidence="14">
    <location>
        <begin position="857"/>
        <end position="1081"/>
    </location>
</feature>
<dbReference type="SUPFAM" id="SSF47384">
    <property type="entry name" value="Homodimeric domain of signal transducing histidine kinase"/>
    <property type="match status" value="1"/>
</dbReference>
<dbReference type="PRINTS" id="PR00344">
    <property type="entry name" value="BCTRLSENSOR"/>
</dbReference>
<evidence type="ECO:0000256" key="3">
    <source>
        <dbReference type="ARBA" id="ARBA00022553"/>
    </source>
</evidence>
<dbReference type="PROSITE" id="PS51257">
    <property type="entry name" value="PROKAR_LIPOPROTEIN"/>
    <property type="match status" value="1"/>
</dbReference>
<dbReference type="SMART" id="SM00387">
    <property type="entry name" value="HATPase_c"/>
    <property type="match status" value="1"/>
</dbReference>
<dbReference type="GO" id="GO:0005524">
    <property type="term" value="F:ATP binding"/>
    <property type="evidence" value="ECO:0007669"/>
    <property type="project" value="UniProtKB-KW"/>
</dbReference>
<evidence type="ECO:0000256" key="4">
    <source>
        <dbReference type="ARBA" id="ARBA00022679"/>
    </source>
</evidence>
<keyword evidence="17" id="KW-1185">Reference proteome</keyword>
<protein>
    <recommendedName>
        <fullName evidence="2">histidine kinase</fullName>
        <ecNumber evidence="2">2.7.13.3</ecNumber>
    </recommendedName>
</protein>
<dbReference type="PROSITE" id="PS01124">
    <property type="entry name" value="HTH_ARAC_FAMILY_2"/>
    <property type="match status" value="1"/>
</dbReference>
<evidence type="ECO:0000256" key="12">
    <source>
        <dbReference type="PROSITE-ProRule" id="PRU00169"/>
    </source>
</evidence>
<dbReference type="SMART" id="SM00342">
    <property type="entry name" value="HTH_ARAC"/>
    <property type="match status" value="1"/>
</dbReference>
<evidence type="ECO:0000259" key="14">
    <source>
        <dbReference type="PROSITE" id="PS50109"/>
    </source>
</evidence>
<dbReference type="InterPro" id="IPR013783">
    <property type="entry name" value="Ig-like_fold"/>
</dbReference>
<proteinExistence type="predicted"/>
<dbReference type="RefSeq" id="WP_207337839.1">
    <property type="nucleotide sequence ID" value="NZ_JAFMYU010000023.1"/>
</dbReference>
<dbReference type="InterPro" id="IPR011110">
    <property type="entry name" value="Reg_prop"/>
</dbReference>
<dbReference type="InterPro" id="IPR005467">
    <property type="entry name" value="His_kinase_dom"/>
</dbReference>
<evidence type="ECO:0000313" key="17">
    <source>
        <dbReference type="Proteomes" id="UP000664795"/>
    </source>
</evidence>
<dbReference type="PROSITE" id="PS50109">
    <property type="entry name" value="HIS_KIN"/>
    <property type="match status" value="1"/>
</dbReference>
<sequence length="1378" mass="153279">MRTASWKAISRRLQGTHYTYLPLVLMACLGIRCYAQATFHHLTTSDGLSHNVVMDLLQDRNGFLWLGTADGLNRYDGEHFQVFRRSARDRHSLSSNEIKCLFEDRQHGLWVGTNSGGLNRMDSTGVRFMRYLRTTSGQDIATATITDLAQDGRGHVWAATYGTGLLEIDLQTGQVSQLTAEKNGLPSNYIQQICPDKAGNLWLAYLKGGLIRMRLSDHQLTRVTLPEPALSAPVATMLIECDSRGRLWVGTQGRGLFRCDSIGRGFGCVFFQKGVVEGINIARSLYEDKQGRFWLGTDDGIVLAEDSDFQKLRHFKHDPALTGNLSTHATVCVRGDREGNIWIGTWEGGLNVLFAHADPFELYTHQPGQLNSLLSSKVTTVAADSLSNVWVGSMLGLTYVDRKTNTYRHVWQQPGNPRSLPGNDVTYAYLLSGRALLVSSWNRGTVIIDPQTGLVRQRLDVLGIGRVSVATPAVGARQQAWLAMQSGELWLIDRFTGQLTAVERPVKLASVSYTDLLETYDGTLWSGIFGDGLTAWNPKSGAYHHFKGIQQPGSLYDNHVTCLFEDRRKQLWVGTMNGLHRYDGPTGQFTLLATDNGLPNDAIMSISQDKQGNIWVATNDGLCQLDEGGHVVRTYGRGDGLAGNDFTERAASQSTDGTLFWGGKHGLTVFRPNQAEDVEPNVPVYLSELKLFNRTVLPGDADSPLTKAFNETKAITLHYNQSVITVDYAAVLFRTHRHVRYAYRLDGFETDWNYVGTKQSATYTNQNPGTYLFRVKASLTDDFGKATETVLSITILPPWYRTGWAYCLYAALVSGLLLLMRRLIQIREGFKTELRAEHLETEKARELDRLRSGFFTNISHEFRTPLTLILTPLEQFLADSTPDSRRPQLKTMHQNANRLLRLINQLLDLSKLESDSLRPEISRQDVAGFVRQVAESFTAQAEKQQITLTIETMPNMASAWFDPDIVEKVLYNLIANAFKFTPGGGSILVRCQVLDTSESTPESAELWLEVTDTGVGISAEHTAHIFERFYQVNGQSRAKKAGTGIGLALTRELVELHRGQIRVDSSPGAGTTMRVMLPVSASAFPPAWLSNYPADVATVSPVLETAHQPQGDSESALLNPVNDSNWPLVLVVEDQDELRDYVASCFRPRYRVLTAINGHDALAQARTEIPDLIVSDWLMPDMDGLHLCQTLKADERTSHVPLILLTSRSSTESKVEGLGAGADDYVTKPFNVDVLLSRARNLIQGRQLLRAKYSQLLLLKPTDIVLESADDVFLRKVLAIIDTHLANPDLDVLWLERELALSNTQLYRKLKALTGKGGNDLIRNIRLQRAAQLLQAGGRQVAEVAYAVGFNDPNYFIRAFRKEFGVSPGEWGKKTIGV</sequence>
<dbReference type="InterPro" id="IPR036890">
    <property type="entry name" value="HATPase_C_sf"/>
</dbReference>
<keyword evidence="3 12" id="KW-0597">Phosphoprotein</keyword>
<dbReference type="FunFam" id="3.30.565.10:FF:000037">
    <property type="entry name" value="Hybrid sensor histidine kinase/response regulator"/>
    <property type="match status" value="1"/>
</dbReference>
<dbReference type="CDD" id="cd00082">
    <property type="entry name" value="HisKA"/>
    <property type="match status" value="1"/>
</dbReference>
<dbReference type="PANTHER" id="PTHR43547:SF2">
    <property type="entry name" value="HYBRID SIGNAL TRANSDUCTION HISTIDINE KINASE C"/>
    <property type="match status" value="1"/>
</dbReference>
<dbReference type="Pfam" id="PF12833">
    <property type="entry name" value="HTH_18"/>
    <property type="match status" value="1"/>
</dbReference>
<dbReference type="InterPro" id="IPR009057">
    <property type="entry name" value="Homeodomain-like_sf"/>
</dbReference>
<dbReference type="InterPro" id="IPR036097">
    <property type="entry name" value="HisK_dim/P_sf"/>
</dbReference>
<dbReference type="InterPro" id="IPR003661">
    <property type="entry name" value="HisK_dim/P_dom"/>
</dbReference>
<dbReference type="SUPFAM" id="SSF52172">
    <property type="entry name" value="CheY-like"/>
    <property type="match status" value="1"/>
</dbReference>
<gene>
    <name evidence="16" type="ORF">J2I48_22895</name>
</gene>
<feature type="domain" description="Response regulatory" evidence="15">
    <location>
        <begin position="1128"/>
        <end position="1243"/>
    </location>
</feature>
<dbReference type="Gene3D" id="2.60.40.10">
    <property type="entry name" value="Immunoglobulins"/>
    <property type="match status" value="1"/>
</dbReference>
<comment type="caution">
    <text evidence="16">The sequence shown here is derived from an EMBL/GenBank/DDBJ whole genome shotgun (WGS) entry which is preliminary data.</text>
</comment>
<keyword evidence="5" id="KW-0547">Nucleotide-binding</keyword>